<accession>A0A840SK95</accession>
<name>A0A840SK95_9RHOB</name>
<dbReference type="EMBL" id="JACHFM010000001">
    <property type="protein sequence ID" value="MBB5220578.1"/>
    <property type="molecule type" value="Genomic_DNA"/>
</dbReference>
<dbReference type="RefSeq" id="WP_184146780.1">
    <property type="nucleotide sequence ID" value="NZ_JACHFM010000001.1"/>
</dbReference>
<proteinExistence type="predicted"/>
<dbReference type="AlphaFoldDB" id="A0A840SK95"/>
<comment type="caution">
    <text evidence="1">The sequence shown here is derived from an EMBL/GenBank/DDBJ whole genome shotgun (WGS) entry which is preliminary data.</text>
</comment>
<sequence length="127" mass="13738">MAMSKGPGEGESIADMLASIRAVVSAETDARVTGDGETVLMLTQDMRRDAGGLAEGLDDDSDDDDTDAVQAAAPILDEESLRSLINQIVREELQGELGDRIGRNLRKMIRREIVQILDEREAADPKA</sequence>
<reference evidence="1 2" key="1">
    <citation type="submission" date="2020-08" db="EMBL/GenBank/DDBJ databases">
        <title>Genomic Encyclopedia of Type Strains, Phase IV (KMG-IV): sequencing the most valuable type-strain genomes for metagenomic binning, comparative biology and taxonomic classification.</title>
        <authorList>
            <person name="Goeker M."/>
        </authorList>
    </citation>
    <scope>NUCLEOTIDE SEQUENCE [LARGE SCALE GENOMIC DNA]</scope>
    <source>
        <strain evidence="1 2">DSM 101730</strain>
    </source>
</reference>
<protein>
    <submittedName>
        <fullName evidence="1">Uncharacterized protein</fullName>
    </submittedName>
</protein>
<gene>
    <name evidence="1" type="ORF">HNP73_000499</name>
</gene>
<dbReference type="Proteomes" id="UP000549457">
    <property type="component" value="Unassembled WGS sequence"/>
</dbReference>
<organism evidence="1 2">
    <name type="scientific">Amaricoccus macauensis</name>
    <dbReference type="NCBI Taxonomy" id="57001"/>
    <lineage>
        <taxon>Bacteria</taxon>
        <taxon>Pseudomonadati</taxon>
        <taxon>Pseudomonadota</taxon>
        <taxon>Alphaproteobacteria</taxon>
        <taxon>Rhodobacterales</taxon>
        <taxon>Paracoccaceae</taxon>
        <taxon>Amaricoccus</taxon>
    </lineage>
</organism>
<evidence type="ECO:0000313" key="2">
    <source>
        <dbReference type="Proteomes" id="UP000549457"/>
    </source>
</evidence>
<keyword evidence="2" id="KW-1185">Reference proteome</keyword>
<evidence type="ECO:0000313" key="1">
    <source>
        <dbReference type="EMBL" id="MBB5220578.1"/>
    </source>
</evidence>